<protein>
    <submittedName>
        <fullName evidence="1">Uncharacterized protein</fullName>
    </submittedName>
</protein>
<comment type="caution">
    <text evidence="1">The sequence shown here is derived from an EMBL/GenBank/DDBJ whole genome shotgun (WGS) entry which is preliminary data.</text>
</comment>
<dbReference type="AlphaFoldDB" id="A0A1G2MHE5"/>
<sequence>MKPHEPYIKRILMKNFGLSAIRLIPLSGYYDQNFKVVSERGVFFLKVYGFDMLPSIRFQLDLMRACREARFPVAKVLPDRNGRLYFRMGKHYGSLQEFLPG</sequence>
<gene>
    <name evidence="1" type="ORF">A2W52_00645</name>
</gene>
<accession>A0A1G2MHE5</accession>
<evidence type="ECO:0000313" key="1">
    <source>
        <dbReference type="EMBL" id="OHA23277.1"/>
    </source>
</evidence>
<reference evidence="1 2" key="1">
    <citation type="journal article" date="2016" name="Nat. Commun.">
        <title>Thousands of microbial genomes shed light on interconnected biogeochemical processes in an aquifer system.</title>
        <authorList>
            <person name="Anantharaman K."/>
            <person name="Brown C.T."/>
            <person name="Hug L.A."/>
            <person name="Sharon I."/>
            <person name="Castelle C.J."/>
            <person name="Probst A.J."/>
            <person name="Thomas B.C."/>
            <person name="Singh A."/>
            <person name="Wilkins M.J."/>
            <person name="Karaoz U."/>
            <person name="Brodie E.L."/>
            <person name="Williams K.H."/>
            <person name="Hubbard S.S."/>
            <person name="Banfield J.F."/>
        </authorList>
    </citation>
    <scope>NUCLEOTIDE SEQUENCE [LARGE SCALE GENOMIC DNA]</scope>
</reference>
<organism evidence="1 2">
    <name type="scientific">Candidatus Taylorbacteria bacterium RIFCSPHIGHO2_02_49_25</name>
    <dbReference type="NCBI Taxonomy" id="1802305"/>
    <lineage>
        <taxon>Bacteria</taxon>
        <taxon>Candidatus Tayloriibacteriota</taxon>
    </lineage>
</organism>
<dbReference type="InterPro" id="IPR011009">
    <property type="entry name" value="Kinase-like_dom_sf"/>
</dbReference>
<dbReference type="EMBL" id="MHRJ01000011">
    <property type="protein sequence ID" value="OHA23277.1"/>
    <property type="molecule type" value="Genomic_DNA"/>
</dbReference>
<proteinExistence type="predicted"/>
<dbReference type="Proteomes" id="UP000176493">
    <property type="component" value="Unassembled WGS sequence"/>
</dbReference>
<dbReference type="SUPFAM" id="SSF56112">
    <property type="entry name" value="Protein kinase-like (PK-like)"/>
    <property type="match status" value="1"/>
</dbReference>
<dbReference type="Gene3D" id="3.30.200.20">
    <property type="entry name" value="Phosphorylase Kinase, domain 1"/>
    <property type="match status" value="1"/>
</dbReference>
<evidence type="ECO:0000313" key="2">
    <source>
        <dbReference type="Proteomes" id="UP000176493"/>
    </source>
</evidence>
<name>A0A1G2MHE5_9BACT</name>